<evidence type="ECO:0000256" key="8">
    <source>
        <dbReference type="ARBA" id="ARBA00023004"/>
    </source>
</evidence>
<dbReference type="Pfam" id="PF00384">
    <property type="entry name" value="Molybdopterin"/>
    <property type="match status" value="1"/>
</dbReference>
<organism evidence="12 13">
    <name type="scientific">Corallincola platygyrae</name>
    <dbReference type="NCBI Taxonomy" id="1193278"/>
    <lineage>
        <taxon>Bacteria</taxon>
        <taxon>Pseudomonadati</taxon>
        <taxon>Pseudomonadota</taxon>
        <taxon>Gammaproteobacteria</taxon>
        <taxon>Alteromonadales</taxon>
        <taxon>Psychromonadaceae</taxon>
        <taxon>Corallincola</taxon>
    </lineage>
</organism>
<proteinExistence type="inferred from homology"/>
<dbReference type="EMBL" id="JBHUHT010000009">
    <property type="protein sequence ID" value="MFD2095712.1"/>
    <property type="molecule type" value="Genomic_DNA"/>
</dbReference>
<dbReference type="InterPro" id="IPR027467">
    <property type="entry name" value="MopterinOxRdtase_cofactor_BS"/>
</dbReference>
<dbReference type="Gene3D" id="3.40.50.740">
    <property type="match status" value="1"/>
</dbReference>
<comment type="cofactor">
    <cofactor evidence="1">
        <name>Mo-bis(molybdopterin guanine dinucleotide)</name>
        <dbReference type="ChEBI" id="CHEBI:60539"/>
    </cofactor>
</comment>
<dbReference type="InterPro" id="IPR041957">
    <property type="entry name" value="CT_Nitrate-R-NapA-like"/>
</dbReference>
<keyword evidence="5" id="KW-0500">Molybdenum</keyword>
<keyword evidence="13" id="KW-1185">Reference proteome</keyword>
<evidence type="ECO:0000259" key="11">
    <source>
        <dbReference type="PROSITE" id="PS51669"/>
    </source>
</evidence>
<dbReference type="InterPro" id="IPR006656">
    <property type="entry name" value="Mopterin_OxRdtase"/>
</dbReference>
<gene>
    <name evidence="12" type="ORF">ACFSJ3_06925</name>
</gene>
<evidence type="ECO:0000256" key="6">
    <source>
        <dbReference type="ARBA" id="ARBA00022723"/>
    </source>
</evidence>
<comment type="similarity">
    <text evidence="3">Belongs to the prokaryotic molybdopterin-containing oxidoreductase family. NasA/NapA/NarB subfamily.</text>
</comment>
<name>A0ABW4XKP5_9GAMM</name>
<dbReference type="InterPro" id="IPR050123">
    <property type="entry name" value="Prok_molybdopt-oxidoreductase"/>
</dbReference>
<keyword evidence="10" id="KW-0534">Nitrate assimilation</keyword>
<dbReference type="Gene3D" id="2.40.40.20">
    <property type="match status" value="1"/>
</dbReference>
<dbReference type="PROSITE" id="PS51669">
    <property type="entry name" value="4FE4S_MOW_BIS_MGD"/>
    <property type="match status" value="1"/>
</dbReference>
<dbReference type="SMART" id="SM00926">
    <property type="entry name" value="Molybdop_Fe4S4"/>
    <property type="match status" value="1"/>
</dbReference>
<dbReference type="Pfam" id="PF04324">
    <property type="entry name" value="Fer2_BFD"/>
    <property type="match status" value="1"/>
</dbReference>
<dbReference type="InterPro" id="IPR009010">
    <property type="entry name" value="Asp_de-COase-like_dom_sf"/>
</dbReference>
<dbReference type="InterPro" id="IPR006963">
    <property type="entry name" value="Mopterin_OxRdtase_4Fe-4S_dom"/>
</dbReference>
<dbReference type="PROSITE" id="PS00551">
    <property type="entry name" value="MOLYBDOPTERIN_PROK_1"/>
    <property type="match status" value="1"/>
</dbReference>
<evidence type="ECO:0000256" key="10">
    <source>
        <dbReference type="ARBA" id="ARBA00023063"/>
    </source>
</evidence>
<keyword evidence="7" id="KW-0560">Oxidoreductase</keyword>
<dbReference type="SUPFAM" id="SSF50692">
    <property type="entry name" value="ADC-like"/>
    <property type="match status" value="1"/>
</dbReference>
<accession>A0ABW4XKP5</accession>
<keyword evidence="4" id="KW-0004">4Fe-4S</keyword>
<dbReference type="Gene3D" id="3.40.228.10">
    <property type="entry name" value="Dimethylsulfoxide Reductase, domain 2"/>
    <property type="match status" value="1"/>
</dbReference>
<dbReference type="CDD" id="cd02791">
    <property type="entry name" value="MopB_CT_Nitrate-R-NapA-like"/>
    <property type="match status" value="1"/>
</dbReference>
<dbReference type="SUPFAM" id="SSF53706">
    <property type="entry name" value="Formate dehydrogenase/DMSO reductase, domains 1-3"/>
    <property type="match status" value="1"/>
</dbReference>
<evidence type="ECO:0000256" key="9">
    <source>
        <dbReference type="ARBA" id="ARBA00023014"/>
    </source>
</evidence>
<keyword evidence="9" id="KW-0411">Iron-sulfur</keyword>
<dbReference type="Gene3D" id="2.20.25.90">
    <property type="entry name" value="ADC-like domains"/>
    <property type="match status" value="1"/>
</dbReference>
<evidence type="ECO:0000313" key="12">
    <source>
        <dbReference type="EMBL" id="MFD2095712.1"/>
    </source>
</evidence>
<evidence type="ECO:0000256" key="7">
    <source>
        <dbReference type="ARBA" id="ARBA00023002"/>
    </source>
</evidence>
<sequence>MQDNWIKTTCPYCGVGCGVEANVSSDGQVTVRGDKSHPANLGRLCSKGLALGDTVIPDGRLLHPSINGERVNWQQALNHVSSKFASIVEEHGPDSVALYVSGQLLTEDYYVANKLMKGYIGTSNIDTNSRLCMSSAVAGHKRAFGTDTVPGCYQDFEVADLLVLTGSNLAWCHPVLFQRIKAAKEQRPDMKIVVIDPRRTDTCDIADMHLPVKPGTDVLLFNTLLAYLAKQNLHSPEYLERYTEGAEQALHAAHGDVPELGDLSDVCEILGLDGEILNRFLALFAETENTVTIYSQGVNQSTSGVDKVNAILNCHLLTGRIGKPGMGPFSITGQPNAMGGREVGGLANMLAAHMEFTEQQIAQVQTFWNAPSMAIQPGAKAVDLFDQISEGKIKAVWVMATNPVVSLPDADKVKQALKQCELVVVSDCIADTDTTRLAHVLLPARGWAEKSGTVTNSERRISRQRAIVPPTGEAMPDWWIICEVAKRMGFEQGFNFNSPAEIFEEHAALSGYENEGSRDFDISGMQGLAETEYDQLAPFQWPMATRGEVSLHKRFFAEGNFYTPSKRARLVPVKYRAPASGIDGKYPLVLNSGRIRDQWHTMTRTGLAAKLNAHIPEPFISVHPNTAKKYALEEQGLAHVESAHGSALVRVQVTDRVREDELFMPIHWTGVTSARARVGALVSPDVDALSGQPEFKYTPVSVQPWYRQSEALFITAETDTQISESEYWVNQRVGQGLLYRMASLQSSETIASLLEARLSCISADQKLSFIDSATGSYRLALLKEGKLLACYIVGKRLDRDDFDWVSTLLEKPLGSEAMRSIMSGKAQGSLAAGRIVCACKQVGYKTLCNAVKGGAKDLDSLKSCTSAGTGCGSCVPELKEIIDENLFEAAD</sequence>
<dbReference type="Pfam" id="PF04879">
    <property type="entry name" value="Molybdop_Fe4S4"/>
    <property type="match status" value="1"/>
</dbReference>
<dbReference type="InterPro" id="IPR006657">
    <property type="entry name" value="MoPterin_dinucl-bd_dom"/>
</dbReference>
<dbReference type="Gene3D" id="1.10.10.1100">
    <property type="entry name" value="BFD-like [2Fe-2S]-binding domain"/>
    <property type="match status" value="1"/>
</dbReference>
<dbReference type="CDD" id="cd02754">
    <property type="entry name" value="MopB_Nitrate-R-NapA-like"/>
    <property type="match status" value="1"/>
</dbReference>
<evidence type="ECO:0000256" key="5">
    <source>
        <dbReference type="ARBA" id="ARBA00022505"/>
    </source>
</evidence>
<dbReference type="InterPro" id="IPR041854">
    <property type="entry name" value="BFD-like_2Fe2S-bd_dom_sf"/>
</dbReference>
<dbReference type="Pfam" id="PF01568">
    <property type="entry name" value="Molydop_binding"/>
    <property type="match status" value="1"/>
</dbReference>
<dbReference type="Proteomes" id="UP001597380">
    <property type="component" value="Unassembled WGS sequence"/>
</dbReference>
<comment type="caution">
    <text evidence="12">The sequence shown here is derived from an EMBL/GenBank/DDBJ whole genome shotgun (WGS) entry which is preliminary data.</text>
</comment>
<keyword evidence="8" id="KW-0408">Iron</keyword>
<evidence type="ECO:0000256" key="2">
    <source>
        <dbReference type="ARBA" id="ARBA00001966"/>
    </source>
</evidence>
<dbReference type="RefSeq" id="WP_345340218.1">
    <property type="nucleotide sequence ID" value="NZ_BAABLI010000014.1"/>
</dbReference>
<reference evidence="13" key="1">
    <citation type="journal article" date="2019" name="Int. J. Syst. Evol. Microbiol.">
        <title>The Global Catalogue of Microorganisms (GCM) 10K type strain sequencing project: providing services to taxonomists for standard genome sequencing and annotation.</title>
        <authorList>
            <consortium name="The Broad Institute Genomics Platform"/>
            <consortium name="The Broad Institute Genome Sequencing Center for Infectious Disease"/>
            <person name="Wu L."/>
            <person name="Ma J."/>
        </authorList>
    </citation>
    <scope>NUCLEOTIDE SEQUENCE [LARGE SCALE GENOMIC DNA]</scope>
    <source>
        <strain evidence="13">CGMCC 1.10992</strain>
    </source>
</reference>
<evidence type="ECO:0000256" key="3">
    <source>
        <dbReference type="ARBA" id="ARBA00008747"/>
    </source>
</evidence>
<dbReference type="InterPro" id="IPR007419">
    <property type="entry name" value="BFD-like_2Fe2S-bd_dom"/>
</dbReference>
<evidence type="ECO:0000256" key="4">
    <source>
        <dbReference type="ARBA" id="ARBA00022485"/>
    </source>
</evidence>
<feature type="domain" description="4Fe-4S Mo/W bis-MGD-type" evidence="11">
    <location>
        <begin position="3"/>
        <end position="59"/>
    </location>
</feature>
<comment type="cofactor">
    <cofactor evidence="2">
        <name>[4Fe-4S] cluster</name>
        <dbReference type="ChEBI" id="CHEBI:49883"/>
    </cofactor>
</comment>
<evidence type="ECO:0000256" key="1">
    <source>
        <dbReference type="ARBA" id="ARBA00001942"/>
    </source>
</evidence>
<evidence type="ECO:0000313" key="13">
    <source>
        <dbReference type="Proteomes" id="UP001597380"/>
    </source>
</evidence>
<protein>
    <submittedName>
        <fullName evidence="12">Molybdopterin-dependent oxidoreductase</fullName>
    </submittedName>
</protein>
<dbReference type="PANTHER" id="PTHR43105">
    <property type="entry name" value="RESPIRATORY NITRATE REDUCTASE"/>
    <property type="match status" value="1"/>
</dbReference>
<keyword evidence="6" id="KW-0479">Metal-binding</keyword>
<dbReference type="PANTHER" id="PTHR43105:SF9">
    <property type="entry name" value="NADPH-FE(3+) OXIDOREDUCTASE SUBUNIT ALPHA"/>
    <property type="match status" value="1"/>
</dbReference>